<organism evidence="3 4">
    <name type="scientific">Parazoarcus communis</name>
    <dbReference type="NCBI Taxonomy" id="41977"/>
    <lineage>
        <taxon>Bacteria</taxon>
        <taxon>Pseudomonadati</taxon>
        <taxon>Pseudomonadota</taxon>
        <taxon>Betaproteobacteria</taxon>
        <taxon>Rhodocyclales</taxon>
        <taxon>Zoogloeaceae</taxon>
        <taxon>Parazoarcus</taxon>
    </lineage>
</organism>
<dbReference type="InterPro" id="IPR029063">
    <property type="entry name" value="SAM-dependent_MTases_sf"/>
</dbReference>
<name>A0A2U8GNZ4_9RHOO</name>
<gene>
    <name evidence="3" type="ORF">CEW83_08255</name>
</gene>
<evidence type="ECO:0000259" key="2">
    <source>
        <dbReference type="Pfam" id="PF13649"/>
    </source>
</evidence>
<evidence type="ECO:0000313" key="3">
    <source>
        <dbReference type="EMBL" id="AWI75208.1"/>
    </source>
</evidence>
<dbReference type="Gene3D" id="3.40.50.150">
    <property type="entry name" value="Vaccinia Virus protein VP39"/>
    <property type="match status" value="1"/>
</dbReference>
<dbReference type="Proteomes" id="UP000244930">
    <property type="component" value="Chromosome"/>
</dbReference>
<dbReference type="Pfam" id="PF13649">
    <property type="entry name" value="Methyltransf_25"/>
    <property type="match status" value="1"/>
</dbReference>
<feature type="region of interest" description="Disordered" evidence="1">
    <location>
        <begin position="1"/>
        <end position="26"/>
    </location>
</feature>
<dbReference type="InterPro" id="IPR041698">
    <property type="entry name" value="Methyltransf_25"/>
</dbReference>
<keyword evidence="4" id="KW-1185">Reference proteome</keyword>
<dbReference type="KEGG" id="acom:CEW83_08255"/>
<accession>A0A2U8GNZ4</accession>
<reference evidence="3 4" key="1">
    <citation type="submission" date="2017-06" db="EMBL/GenBank/DDBJ databases">
        <title>Azoarcus.</title>
        <authorList>
            <person name="Woo J.-H."/>
            <person name="Kim H.-S."/>
        </authorList>
    </citation>
    <scope>NUCLEOTIDE SEQUENCE [LARGE SCALE GENOMIC DNA]</scope>
    <source>
        <strain evidence="3 4">TSPY31</strain>
    </source>
</reference>
<protein>
    <recommendedName>
        <fullName evidence="2">Methyltransferase domain-containing protein</fullName>
    </recommendedName>
</protein>
<feature type="domain" description="Methyltransferase" evidence="2">
    <location>
        <begin position="77"/>
        <end position="171"/>
    </location>
</feature>
<dbReference type="AlphaFoldDB" id="A0A2U8GNZ4"/>
<proteinExistence type="predicted"/>
<evidence type="ECO:0000256" key="1">
    <source>
        <dbReference type="SAM" id="MobiDB-lite"/>
    </source>
</evidence>
<evidence type="ECO:0000313" key="4">
    <source>
        <dbReference type="Proteomes" id="UP000244930"/>
    </source>
</evidence>
<dbReference type="EMBL" id="CP022187">
    <property type="protein sequence ID" value="AWI75208.1"/>
    <property type="molecule type" value="Genomic_DNA"/>
</dbReference>
<dbReference type="SUPFAM" id="SSF53335">
    <property type="entry name" value="S-adenosyl-L-methionine-dependent methyltransferases"/>
    <property type="match status" value="1"/>
</dbReference>
<dbReference type="CDD" id="cd02440">
    <property type="entry name" value="AdoMet_MTases"/>
    <property type="match status" value="1"/>
</dbReference>
<sequence length="271" mass="29778">MLRHLPDRSLSPAMNASVDPAQSDSSHGDPAICAYTAHYLRHQGGARYPAEHLVRILMGRHPRLALNQADYRGAPLLEVGCGDGRNLGLFHDLGFRIHATEVSAAICDSTRARLQEAGIPASLDVGTNARLPYPDASFRYLIAWNSCYYLEAGSAFADHVREYARVLTDKGFLILSVPMPTNYIFTDCVAHDDGSTTLTTDAFGVLQGARLQRFSDAQALQQSLEAAFADFSHGEIRADCFGVQNDHFLLVCRKYSPKGSPQSQQDHQTRV</sequence>